<dbReference type="InterPro" id="IPR036236">
    <property type="entry name" value="Znf_C2H2_sf"/>
</dbReference>
<dbReference type="InterPro" id="IPR053266">
    <property type="entry name" value="Zinc_finger_protein_7"/>
</dbReference>
<dbReference type="EMBL" id="BPVZ01000100">
    <property type="protein sequence ID" value="GKV33261.1"/>
    <property type="molecule type" value="Genomic_DNA"/>
</dbReference>
<gene>
    <name evidence="4" type="ORF">SLEP1_g41789</name>
</gene>
<dbReference type="Gene3D" id="3.30.160.60">
    <property type="entry name" value="Classic Zinc Finger"/>
    <property type="match status" value="1"/>
</dbReference>
<keyword evidence="1" id="KW-0479">Metal-binding</keyword>
<comment type="caution">
    <text evidence="4">The sequence shown here is derived from an EMBL/GenBank/DDBJ whole genome shotgun (WGS) entry which is preliminary data.</text>
</comment>
<dbReference type="PROSITE" id="PS50157">
    <property type="entry name" value="ZINC_FINGER_C2H2_2"/>
    <property type="match status" value="1"/>
</dbReference>
<feature type="domain" description="C2H2-type" evidence="3">
    <location>
        <begin position="194"/>
        <end position="221"/>
    </location>
</feature>
<reference evidence="4 5" key="1">
    <citation type="journal article" date="2021" name="Commun. Biol.">
        <title>The genome of Shorea leprosula (Dipterocarpaceae) highlights the ecological relevance of drought in aseasonal tropical rainforests.</title>
        <authorList>
            <person name="Ng K.K.S."/>
            <person name="Kobayashi M.J."/>
            <person name="Fawcett J.A."/>
            <person name="Hatakeyama M."/>
            <person name="Paape T."/>
            <person name="Ng C.H."/>
            <person name="Ang C.C."/>
            <person name="Tnah L.H."/>
            <person name="Lee C.T."/>
            <person name="Nishiyama T."/>
            <person name="Sese J."/>
            <person name="O'Brien M.J."/>
            <person name="Copetti D."/>
            <person name="Mohd Noor M.I."/>
            <person name="Ong R.C."/>
            <person name="Putra M."/>
            <person name="Sireger I.Z."/>
            <person name="Indrioko S."/>
            <person name="Kosugi Y."/>
            <person name="Izuno A."/>
            <person name="Isagi Y."/>
            <person name="Lee S.L."/>
            <person name="Shimizu K.K."/>
        </authorList>
    </citation>
    <scope>NUCLEOTIDE SEQUENCE [LARGE SCALE GENOMIC DNA]</scope>
    <source>
        <strain evidence="4">214</strain>
    </source>
</reference>
<dbReference type="PROSITE" id="PS00028">
    <property type="entry name" value="ZINC_FINGER_C2H2_1"/>
    <property type="match status" value="1"/>
</dbReference>
<evidence type="ECO:0000256" key="2">
    <source>
        <dbReference type="SAM" id="MobiDB-lite"/>
    </source>
</evidence>
<keyword evidence="1" id="KW-0863">Zinc-finger</keyword>
<protein>
    <recommendedName>
        <fullName evidence="3">C2H2-type domain-containing protein</fullName>
    </recommendedName>
</protein>
<sequence>MVSMRCVVDVDQQGAEQVDGIAAGGWPEGFAELLACVCERSGARRALEGSQRAWSSGDNEVAEMSFDELLARVCERSDARRALEGSQTAGSSGDKEIAEMSASINNPPNQISQPTSPPPPPLSATFNMADRSRNNLPSGSDSPQALGGHQTAHKHKRAAQRNLPATHQQQYQAAVCFNVWPEHIQPPIISSPLFRCPHCSRLFDSPQALGGHQNAHKHKQAAQQNLPATHQQRYHPPALFPADQHQQHTSSMPFPHFPGMDPTAGAARFVNVWPEPIQPRQHLPSSSVPHQSFLGVSTTTDALSPTADVYDSSADIDLTHRL</sequence>
<feature type="region of interest" description="Disordered" evidence="2">
    <location>
        <begin position="104"/>
        <end position="166"/>
    </location>
</feature>
<evidence type="ECO:0000256" key="1">
    <source>
        <dbReference type="PROSITE-ProRule" id="PRU00042"/>
    </source>
</evidence>
<proteinExistence type="predicted"/>
<dbReference type="PANTHER" id="PTHR47593">
    <property type="entry name" value="ZINC FINGER PROTEIN 4-LIKE"/>
    <property type="match status" value="1"/>
</dbReference>
<dbReference type="SUPFAM" id="SSF57667">
    <property type="entry name" value="beta-beta-alpha zinc fingers"/>
    <property type="match status" value="1"/>
</dbReference>
<organism evidence="4 5">
    <name type="scientific">Rubroshorea leprosula</name>
    <dbReference type="NCBI Taxonomy" id="152421"/>
    <lineage>
        <taxon>Eukaryota</taxon>
        <taxon>Viridiplantae</taxon>
        <taxon>Streptophyta</taxon>
        <taxon>Embryophyta</taxon>
        <taxon>Tracheophyta</taxon>
        <taxon>Spermatophyta</taxon>
        <taxon>Magnoliopsida</taxon>
        <taxon>eudicotyledons</taxon>
        <taxon>Gunneridae</taxon>
        <taxon>Pentapetalae</taxon>
        <taxon>rosids</taxon>
        <taxon>malvids</taxon>
        <taxon>Malvales</taxon>
        <taxon>Dipterocarpaceae</taxon>
        <taxon>Rubroshorea</taxon>
    </lineage>
</organism>
<evidence type="ECO:0000313" key="5">
    <source>
        <dbReference type="Proteomes" id="UP001054252"/>
    </source>
</evidence>
<dbReference type="AlphaFoldDB" id="A0AAV5L7R4"/>
<evidence type="ECO:0000313" key="4">
    <source>
        <dbReference type="EMBL" id="GKV33261.1"/>
    </source>
</evidence>
<name>A0AAV5L7R4_9ROSI</name>
<keyword evidence="5" id="KW-1185">Reference proteome</keyword>
<dbReference type="GO" id="GO:0008270">
    <property type="term" value="F:zinc ion binding"/>
    <property type="evidence" value="ECO:0007669"/>
    <property type="project" value="UniProtKB-KW"/>
</dbReference>
<evidence type="ECO:0000259" key="3">
    <source>
        <dbReference type="PROSITE" id="PS50157"/>
    </source>
</evidence>
<feature type="compositionally biased region" description="Polar residues" evidence="2">
    <location>
        <begin position="134"/>
        <end position="143"/>
    </location>
</feature>
<accession>A0AAV5L7R4</accession>
<keyword evidence="1" id="KW-0862">Zinc</keyword>
<dbReference type="InterPro" id="IPR013087">
    <property type="entry name" value="Znf_C2H2_type"/>
</dbReference>
<dbReference type="PANTHER" id="PTHR47593:SF8">
    <property type="entry name" value="OS12G0581900 PROTEIN"/>
    <property type="match status" value="1"/>
</dbReference>
<dbReference type="Proteomes" id="UP001054252">
    <property type="component" value="Unassembled WGS sequence"/>
</dbReference>
<feature type="compositionally biased region" description="Low complexity" evidence="2">
    <location>
        <begin position="104"/>
        <end position="114"/>
    </location>
</feature>
<feature type="region of interest" description="Disordered" evidence="2">
    <location>
        <begin position="210"/>
        <end position="230"/>
    </location>
</feature>